<keyword evidence="4" id="KW-1185">Reference proteome</keyword>
<reference evidence="3" key="1">
    <citation type="submission" date="2019-02" db="EMBL/GenBank/DDBJ databases">
        <authorList>
            <person name="Pothier F.J."/>
        </authorList>
    </citation>
    <scope>NUCLEOTIDE SEQUENCE</scope>
    <source>
        <strain evidence="3">CI-1B</strain>
    </source>
</reference>
<gene>
    <name evidence="3" type="ORF">CI1B_79850</name>
</gene>
<dbReference type="OrthoDB" id="595470at2"/>
<evidence type="ECO:0000313" key="3">
    <source>
        <dbReference type="EMBL" id="VIO79651.1"/>
    </source>
</evidence>
<accession>A0A508TYZ5</accession>
<organism evidence="3 4">
    <name type="scientific">Bradyrhizobium ivorense</name>
    <dbReference type="NCBI Taxonomy" id="2511166"/>
    <lineage>
        <taxon>Bacteria</taxon>
        <taxon>Pseudomonadati</taxon>
        <taxon>Pseudomonadota</taxon>
        <taxon>Alphaproteobacteria</taxon>
        <taxon>Hyphomicrobiales</taxon>
        <taxon>Nitrobacteraceae</taxon>
        <taxon>Bradyrhizobium</taxon>
    </lineage>
</organism>
<evidence type="ECO:0000256" key="1">
    <source>
        <dbReference type="ARBA" id="ARBA00006226"/>
    </source>
</evidence>
<proteinExistence type="inferred from homology"/>
<dbReference type="InterPro" id="IPR035093">
    <property type="entry name" value="RelE/ParE_toxin_dom_sf"/>
</dbReference>
<comment type="caution">
    <text evidence="3">The sequence shown here is derived from an EMBL/GenBank/DDBJ whole genome shotgun (WGS) entry which is preliminary data.</text>
</comment>
<dbReference type="Gene3D" id="3.30.2310.20">
    <property type="entry name" value="RelE-like"/>
    <property type="match status" value="1"/>
</dbReference>
<evidence type="ECO:0000313" key="4">
    <source>
        <dbReference type="Proteomes" id="UP000328092"/>
    </source>
</evidence>
<keyword evidence="2" id="KW-1277">Toxin-antitoxin system</keyword>
<protein>
    <recommendedName>
        <fullName evidence="5">Type II toxin-antitoxin system RelE/ParE family toxin</fullName>
    </recommendedName>
</protein>
<name>A0A508TYZ5_9BRAD</name>
<sequence>MRPVKLRFAPRARNDIDDIHEYIAERNKRAATAVVRQIRLTCELLARYPRLGRETDMPEVKVFPTSRYPYLIYHRITEQEIIIIHVRDGRRDTPKAGELGT</sequence>
<dbReference type="Proteomes" id="UP000328092">
    <property type="component" value="Unassembled WGS sequence"/>
</dbReference>
<comment type="similarity">
    <text evidence="1">Belongs to the RelE toxin family.</text>
</comment>
<evidence type="ECO:0008006" key="5">
    <source>
        <dbReference type="Google" id="ProtNLM"/>
    </source>
</evidence>
<dbReference type="InterPro" id="IPR051803">
    <property type="entry name" value="TA_system_RelE-like_toxin"/>
</dbReference>
<dbReference type="Pfam" id="PF05016">
    <property type="entry name" value="ParE_toxin"/>
    <property type="match status" value="1"/>
</dbReference>
<dbReference type="InterPro" id="IPR007712">
    <property type="entry name" value="RelE/ParE_toxin"/>
</dbReference>
<dbReference type="AlphaFoldDB" id="A0A508TYZ5"/>
<evidence type="ECO:0000256" key="2">
    <source>
        <dbReference type="ARBA" id="ARBA00022649"/>
    </source>
</evidence>
<dbReference type="PANTHER" id="PTHR33755">
    <property type="entry name" value="TOXIN PARE1-RELATED"/>
    <property type="match status" value="1"/>
</dbReference>
<dbReference type="EMBL" id="CAADFC020000033">
    <property type="protein sequence ID" value="VIO79651.1"/>
    <property type="molecule type" value="Genomic_DNA"/>
</dbReference>